<dbReference type="RefSeq" id="WP_101473789.1">
    <property type="nucleotide sequence ID" value="NZ_CP060637.1"/>
</dbReference>
<dbReference type="InterPro" id="IPR011890">
    <property type="entry name" value="SMC_prok"/>
</dbReference>
<organism evidence="8 9">
    <name type="scientific">Fusobacterium hominis</name>
    <dbReference type="NCBI Taxonomy" id="2764326"/>
    <lineage>
        <taxon>Bacteria</taxon>
        <taxon>Fusobacteriati</taxon>
        <taxon>Fusobacteriota</taxon>
        <taxon>Fusobacteriia</taxon>
        <taxon>Fusobacteriales</taxon>
        <taxon>Fusobacteriaceae</taxon>
        <taxon>Fusobacterium</taxon>
    </lineage>
</organism>
<dbReference type="KEGG" id="fho:H9Q81_04275"/>
<dbReference type="InterPro" id="IPR036277">
    <property type="entry name" value="SMC_hinge_sf"/>
</dbReference>
<evidence type="ECO:0000256" key="3">
    <source>
        <dbReference type="ARBA" id="ARBA00022840"/>
    </source>
</evidence>
<comment type="subunit">
    <text evidence="6">Homodimer.</text>
</comment>
<evidence type="ECO:0000313" key="8">
    <source>
        <dbReference type="EMBL" id="QNM16048.1"/>
    </source>
</evidence>
<dbReference type="SUPFAM" id="SSF52540">
    <property type="entry name" value="P-loop containing nucleoside triphosphate hydrolases"/>
    <property type="match status" value="1"/>
</dbReference>
<evidence type="ECO:0000256" key="4">
    <source>
        <dbReference type="ARBA" id="ARBA00023054"/>
    </source>
</evidence>
<dbReference type="AlphaFoldDB" id="A0A7G9GZ16"/>
<keyword evidence="5 6" id="KW-0238">DNA-binding</keyword>
<dbReference type="NCBIfam" id="TIGR02168">
    <property type="entry name" value="SMC_prok_B"/>
    <property type="match status" value="1"/>
</dbReference>
<dbReference type="SUPFAM" id="SSF57997">
    <property type="entry name" value="Tropomyosin"/>
    <property type="match status" value="1"/>
</dbReference>
<dbReference type="HAMAP" id="MF_01894">
    <property type="entry name" value="Smc_prok"/>
    <property type="match status" value="1"/>
</dbReference>
<dbReference type="GO" id="GO:0016887">
    <property type="term" value="F:ATP hydrolysis activity"/>
    <property type="evidence" value="ECO:0007669"/>
    <property type="project" value="InterPro"/>
</dbReference>
<evidence type="ECO:0000256" key="5">
    <source>
        <dbReference type="ARBA" id="ARBA00023125"/>
    </source>
</evidence>
<dbReference type="InterPro" id="IPR003395">
    <property type="entry name" value="RecF/RecN/SMC_N"/>
</dbReference>
<dbReference type="InterPro" id="IPR024704">
    <property type="entry name" value="SMC"/>
</dbReference>
<dbReference type="InterPro" id="IPR027417">
    <property type="entry name" value="P-loop_NTPase"/>
</dbReference>
<dbReference type="Proteomes" id="UP000515913">
    <property type="component" value="Chromosome"/>
</dbReference>
<keyword evidence="9" id="KW-1185">Reference proteome</keyword>
<evidence type="ECO:0000256" key="2">
    <source>
        <dbReference type="ARBA" id="ARBA00022741"/>
    </source>
</evidence>
<proteinExistence type="inferred from homology"/>
<feature type="coiled-coil region" evidence="6">
    <location>
        <begin position="670"/>
        <end position="735"/>
    </location>
</feature>
<feature type="coiled-coil region" evidence="6">
    <location>
        <begin position="817"/>
        <end position="879"/>
    </location>
</feature>
<feature type="binding site" evidence="6">
    <location>
        <begin position="32"/>
        <end position="39"/>
    </location>
    <ligand>
        <name>ATP</name>
        <dbReference type="ChEBI" id="CHEBI:30616"/>
    </ligand>
</feature>
<dbReference type="SMART" id="SM00968">
    <property type="entry name" value="SMC_hinge"/>
    <property type="match status" value="1"/>
</dbReference>
<reference evidence="8 9" key="1">
    <citation type="submission" date="2020-08" db="EMBL/GenBank/DDBJ databases">
        <authorList>
            <person name="Liu C."/>
            <person name="Sun Q."/>
        </authorList>
    </citation>
    <scope>NUCLEOTIDE SEQUENCE [LARGE SCALE GENOMIC DNA]</scope>
    <source>
        <strain evidence="8 9">NSJ-57</strain>
    </source>
</reference>
<dbReference type="GO" id="GO:0005694">
    <property type="term" value="C:chromosome"/>
    <property type="evidence" value="ECO:0007669"/>
    <property type="project" value="InterPro"/>
</dbReference>
<dbReference type="GO" id="GO:0007059">
    <property type="term" value="P:chromosome segregation"/>
    <property type="evidence" value="ECO:0007669"/>
    <property type="project" value="UniProtKB-UniRule"/>
</dbReference>
<dbReference type="GO" id="GO:0005524">
    <property type="term" value="F:ATP binding"/>
    <property type="evidence" value="ECO:0007669"/>
    <property type="project" value="UniProtKB-UniRule"/>
</dbReference>
<keyword evidence="4 6" id="KW-0175">Coiled coil</keyword>
<evidence type="ECO:0000313" key="9">
    <source>
        <dbReference type="Proteomes" id="UP000515913"/>
    </source>
</evidence>
<dbReference type="Gene3D" id="1.20.1060.20">
    <property type="match status" value="1"/>
</dbReference>
<dbReference type="InterPro" id="IPR010935">
    <property type="entry name" value="SMC_hinge"/>
</dbReference>
<feature type="coiled-coil region" evidence="6">
    <location>
        <begin position="297"/>
        <end position="471"/>
    </location>
</feature>
<dbReference type="SUPFAM" id="SSF75553">
    <property type="entry name" value="Smc hinge domain"/>
    <property type="match status" value="1"/>
</dbReference>
<accession>A0A7G9GZ16</accession>
<sequence length="1172" mass="135295">MYLKAIEIFGFKSFGERVFIEFNRGLTSIVGPNGSGKSNILDAVLWVLGEQSYKTIRAKESTDVIFSGGKDKKPMNSAEVSLYIDNSDSFLPIEDEEIKITRKILSSGENEYYINDSKSRLKDIGNLFLDTGVGKNAYSVIGQGKVERIIGSSAKEVKSIIEEAAGIKKFQGQKNEAIKNLSNVDLELEKINLILSEVGERKQKVEKQAGKAQEYLSLKEKRDTLSKKIHLSDLEILKKEVDNNIKLKNELSSDLVNFQNEFTSVNTRLDEIDREKKELKKYIDDIGSKNLELKKIIDDKEREKIKISERIDGYKRELTDREDRLTHSFENIKTKETYLKELRDELASFKEKIQTLESEKSKYEEEILALEKEKSDFDMKREIKKSKIRDLELERLKLINDIENSNKRVNGSSSKIKMFQEEKKEYEEKLNGILQEEKTHKLEYEEKKKTLQDVIKREEFLENEISKVSQRLNKVGELLRNSEYEEKRVTNKLQALLRLEENNEGFFKGVKEILNSKLPGVEGVFISLVDIPEKYEKAISAGIPGNIQDIVVTTSQVAKKAIEILKEKRAGRASFLALDTIKVSPKKSLNINIDGIIGYASDLVKCDKKYQIVVDFLLNNLLVVDKIDTGLQILKTNQFYGNIVTLSGELLSSRGRITGGDSGNSAASQIFERKKEIRLLNEQNTNLKNNIEKYLKENSDLSELLTKFEEEIDKIDSLENEIKKQVKLREDTLRDFEGKISRINKDIKTVDIELENELRYADEFEKKINSSNTEKEKIEFMISNLKSEEENDINENRIINEKIDKIKSTYDDKKILFLNSKDNIEQLTRTLQKEKADYDETINIQNQLKNKVEMLKNEIINLEKNLITLNDELGEIIQQYENKNTDIVSKTSLNEALGDEERNLLKKKQELDSYILHKNDHLKKISEKAEKYSLDIVKIEEDLKELEHIKVDEEIIVDIPNKRQELRNLENNLKNFQDVNILAIEEFKELNERFTFLNTQQEDLVKGKNVLLNLISDIDKTIHDRFYDAYKNIDANFNKMCMETLNNSIGSLNLTNSDNFDDCGVEIFVKFKNKKRQSLSLLSGGEKSMVAIAFIMAIFMYKPSPFTFLDEIEAALDEKNTRKLIGKLKEFNDKSQFILITHNKDTMRESDSIFGVTMNKEIGISKIVPVTF</sequence>
<dbReference type="Gene3D" id="3.40.50.300">
    <property type="entry name" value="P-loop containing nucleotide triphosphate hydrolases"/>
    <property type="match status" value="2"/>
</dbReference>
<dbReference type="GO" id="GO:0003677">
    <property type="term" value="F:DNA binding"/>
    <property type="evidence" value="ECO:0007669"/>
    <property type="project" value="UniProtKB-UniRule"/>
</dbReference>
<dbReference type="Gene3D" id="1.10.287.1490">
    <property type="match status" value="1"/>
</dbReference>
<dbReference type="EMBL" id="CP060637">
    <property type="protein sequence ID" value="QNM16048.1"/>
    <property type="molecule type" value="Genomic_DNA"/>
</dbReference>
<comment type="subcellular location">
    <subcellularLocation>
        <location evidence="6">Cytoplasm</location>
    </subcellularLocation>
</comment>
<evidence type="ECO:0000256" key="6">
    <source>
        <dbReference type="HAMAP-Rule" id="MF_01894"/>
    </source>
</evidence>
<dbReference type="GO" id="GO:0007062">
    <property type="term" value="P:sister chromatid cohesion"/>
    <property type="evidence" value="ECO:0007669"/>
    <property type="project" value="InterPro"/>
</dbReference>
<keyword evidence="1 6" id="KW-0963">Cytoplasm</keyword>
<dbReference type="Pfam" id="PF02463">
    <property type="entry name" value="SMC_N"/>
    <property type="match status" value="1"/>
</dbReference>
<protein>
    <recommendedName>
        <fullName evidence="6">Chromosome partition protein Smc</fullName>
    </recommendedName>
</protein>
<evidence type="ECO:0000259" key="7">
    <source>
        <dbReference type="SMART" id="SM00968"/>
    </source>
</evidence>
<dbReference type="PANTHER" id="PTHR43977">
    <property type="entry name" value="STRUCTURAL MAINTENANCE OF CHROMOSOMES PROTEIN 3"/>
    <property type="match status" value="1"/>
</dbReference>
<keyword evidence="3 6" id="KW-0067">ATP-binding</keyword>
<evidence type="ECO:0000256" key="1">
    <source>
        <dbReference type="ARBA" id="ARBA00022490"/>
    </source>
</evidence>
<keyword evidence="2 6" id="KW-0547">Nucleotide-binding</keyword>
<dbReference type="GO" id="GO:0005737">
    <property type="term" value="C:cytoplasm"/>
    <property type="evidence" value="ECO:0007669"/>
    <property type="project" value="UniProtKB-SubCell"/>
</dbReference>
<comment type="similarity">
    <text evidence="6">Belongs to the SMC family.</text>
</comment>
<dbReference type="Gene3D" id="3.30.70.1620">
    <property type="match status" value="1"/>
</dbReference>
<feature type="domain" description="SMC hinge" evidence="7">
    <location>
        <begin position="519"/>
        <end position="634"/>
    </location>
</feature>
<dbReference type="GO" id="GO:0006260">
    <property type="term" value="P:DNA replication"/>
    <property type="evidence" value="ECO:0007669"/>
    <property type="project" value="UniProtKB-UniRule"/>
</dbReference>
<feature type="coiled-coil region" evidence="6">
    <location>
        <begin position="922"/>
        <end position="986"/>
    </location>
</feature>
<dbReference type="PIRSF" id="PIRSF005719">
    <property type="entry name" value="SMC"/>
    <property type="match status" value="1"/>
</dbReference>
<gene>
    <name evidence="6 8" type="primary">smc</name>
    <name evidence="8" type="ORF">H9Q81_04275</name>
</gene>
<dbReference type="Pfam" id="PF06470">
    <property type="entry name" value="SMC_hinge"/>
    <property type="match status" value="1"/>
</dbReference>
<dbReference type="GO" id="GO:0030261">
    <property type="term" value="P:chromosome condensation"/>
    <property type="evidence" value="ECO:0007669"/>
    <property type="project" value="InterPro"/>
</dbReference>
<comment type="function">
    <text evidence="6">Required for chromosome condensation and partitioning.</text>
</comment>
<comment type="domain">
    <text evidence="6">Contains large globular domains required for ATP hydrolysis at each terminus and a third globular domain forming a flexible hinge near the middle of the molecule. These domains are separated by coiled-coil structures.</text>
</comment>
<name>A0A7G9GZ16_9FUSO</name>